<feature type="transmembrane region" description="Helical" evidence="1">
    <location>
        <begin position="165"/>
        <end position="188"/>
    </location>
</feature>
<feature type="domain" description="Acyltransferase 3" evidence="2">
    <location>
        <begin position="18"/>
        <end position="332"/>
    </location>
</feature>
<dbReference type="GO" id="GO:0016020">
    <property type="term" value="C:membrane"/>
    <property type="evidence" value="ECO:0007669"/>
    <property type="project" value="TreeGrafter"/>
</dbReference>
<sequence>MADNQPRLAHLLQQRQLPGLDGFRMVAVASVVFYHAGIEVFFSARHGVAGFFVLSGFLITWLLIKEHALTGRVSLRDFYLRRSLRIFPAYYVFVFVTLSWDFMRGDPHAKEVLWPSLTYLMNYYNAIEGHPSSSVAHLWSLAIEEQFYLLWPILFIVLLRAGRAWAIKCLVVLAVLVMIWRSVVVSVLDWGNSWAYNAFDTRFDNLAIGCLMAFLLERERVQRVAETVSSQPWMPLVTLAFLGLSRSVANYHYEYGPAFTIDAILLAVLLVQLILLSQGKVFGWLNHRVVVYLGLLSYPIYLWHVRGLEAGLKLNMLPEALQVVAGVAIGLMMAAASYHLLETPFLRLKRHYQHRDKPGPEIATTKILGNKAPESANDRY</sequence>
<dbReference type="Proteomes" id="UP000199290">
    <property type="component" value="Unassembled WGS sequence"/>
</dbReference>
<evidence type="ECO:0000256" key="1">
    <source>
        <dbReference type="SAM" id="Phobius"/>
    </source>
</evidence>
<evidence type="ECO:0000259" key="2">
    <source>
        <dbReference type="Pfam" id="PF01757"/>
    </source>
</evidence>
<dbReference type="Pfam" id="PF01757">
    <property type="entry name" value="Acyl_transf_3"/>
    <property type="match status" value="1"/>
</dbReference>
<feature type="transmembrane region" description="Helical" evidence="1">
    <location>
        <begin position="44"/>
        <end position="64"/>
    </location>
</feature>
<keyword evidence="3" id="KW-0012">Acyltransferase</keyword>
<proteinExistence type="predicted"/>
<keyword evidence="1" id="KW-0472">Membrane</keyword>
<dbReference type="InterPro" id="IPR050879">
    <property type="entry name" value="Acyltransferase_3"/>
</dbReference>
<dbReference type="STRING" id="375760.SAMN04488073_0538"/>
<organism evidence="3 4">
    <name type="scientific">Marinobacter gudaonensis</name>
    <dbReference type="NCBI Taxonomy" id="375760"/>
    <lineage>
        <taxon>Bacteria</taxon>
        <taxon>Pseudomonadati</taxon>
        <taxon>Pseudomonadota</taxon>
        <taxon>Gammaproteobacteria</taxon>
        <taxon>Pseudomonadales</taxon>
        <taxon>Marinobacteraceae</taxon>
        <taxon>Marinobacter</taxon>
    </lineage>
</organism>
<dbReference type="EMBL" id="FOYV01000001">
    <property type="protein sequence ID" value="SFR40311.1"/>
    <property type="molecule type" value="Genomic_DNA"/>
</dbReference>
<feature type="transmembrane region" description="Helical" evidence="1">
    <location>
        <begin position="289"/>
        <end position="308"/>
    </location>
</feature>
<feature type="transmembrane region" description="Helical" evidence="1">
    <location>
        <begin position="259"/>
        <end position="277"/>
    </location>
</feature>
<dbReference type="GO" id="GO:0009103">
    <property type="term" value="P:lipopolysaccharide biosynthetic process"/>
    <property type="evidence" value="ECO:0007669"/>
    <property type="project" value="TreeGrafter"/>
</dbReference>
<accession>A0A1I6GDX3</accession>
<keyword evidence="1" id="KW-1133">Transmembrane helix</keyword>
<keyword evidence="3" id="KW-0808">Transferase</keyword>
<keyword evidence="4" id="KW-1185">Reference proteome</keyword>
<protein>
    <submittedName>
        <fullName evidence="3">Peptidoglycan/LPS O-acetylase OafA/YrhL, contains acyltransferase and SGNH-hydrolase domains</fullName>
    </submittedName>
</protein>
<reference evidence="4" key="1">
    <citation type="submission" date="2016-10" db="EMBL/GenBank/DDBJ databases">
        <authorList>
            <person name="Varghese N."/>
            <person name="Submissions S."/>
        </authorList>
    </citation>
    <scope>NUCLEOTIDE SEQUENCE [LARGE SCALE GENOMIC DNA]</scope>
    <source>
        <strain evidence="4">CGMCC 1.6294</strain>
    </source>
</reference>
<keyword evidence="3" id="KW-0378">Hydrolase</keyword>
<dbReference type="GO" id="GO:0016747">
    <property type="term" value="F:acyltransferase activity, transferring groups other than amino-acyl groups"/>
    <property type="evidence" value="ECO:0007669"/>
    <property type="project" value="InterPro"/>
</dbReference>
<feature type="transmembrane region" description="Helical" evidence="1">
    <location>
        <begin position="138"/>
        <end position="158"/>
    </location>
</feature>
<feature type="transmembrane region" description="Helical" evidence="1">
    <location>
        <begin position="84"/>
        <end position="103"/>
    </location>
</feature>
<dbReference type="GO" id="GO:0016787">
    <property type="term" value="F:hydrolase activity"/>
    <property type="evidence" value="ECO:0007669"/>
    <property type="project" value="UniProtKB-KW"/>
</dbReference>
<dbReference type="PANTHER" id="PTHR23028">
    <property type="entry name" value="ACETYLTRANSFERASE"/>
    <property type="match status" value="1"/>
</dbReference>
<dbReference type="InterPro" id="IPR002656">
    <property type="entry name" value="Acyl_transf_3_dom"/>
</dbReference>
<keyword evidence="1" id="KW-0812">Transmembrane</keyword>
<gene>
    <name evidence="3" type="ORF">SAMN04488073_0538</name>
</gene>
<evidence type="ECO:0000313" key="4">
    <source>
        <dbReference type="Proteomes" id="UP000199290"/>
    </source>
</evidence>
<name>A0A1I6GDX3_9GAMM</name>
<evidence type="ECO:0000313" key="3">
    <source>
        <dbReference type="EMBL" id="SFR40311.1"/>
    </source>
</evidence>
<dbReference type="AlphaFoldDB" id="A0A1I6GDX3"/>
<feature type="transmembrane region" description="Helical" evidence="1">
    <location>
        <begin position="320"/>
        <end position="341"/>
    </location>
</feature>
<dbReference type="RefSeq" id="WP_091985701.1">
    <property type="nucleotide sequence ID" value="NZ_FOYV01000001.1"/>
</dbReference>
<dbReference type="PANTHER" id="PTHR23028:SF53">
    <property type="entry name" value="ACYL_TRANSF_3 DOMAIN-CONTAINING PROTEIN"/>
    <property type="match status" value="1"/>
</dbReference>
<dbReference type="OrthoDB" id="9767863at2"/>
<feature type="transmembrane region" description="Helical" evidence="1">
    <location>
        <begin position="21"/>
        <end position="38"/>
    </location>
</feature>